<dbReference type="EMBL" id="BJUK01000077">
    <property type="protein sequence ID" value="GEK49179.1"/>
    <property type="molecule type" value="Genomic_DNA"/>
</dbReference>
<keyword evidence="2" id="KW-1185">Reference proteome</keyword>
<dbReference type="AlphaFoldDB" id="A0A510XCK4"/>
<gene>
    <name evidence="1" type="ORF">HPA02_34620</name>
</gene>
<protein>
    <submittedName>
        <fullName evidence="1">Uncharacterized protein</fullName>
    </submittedName>
</protein>
<proteinExistence type="predicted"/>
<name>A0A510XCK4_9GAMM</name>
<reference evidence="1 2" key="1">
    <citation type="submission" date="2019-07" db="EMBL/GenBank/DDBJ databases">
        <title>Whole genome shotgun sequence of Halomonas pacifica NBRC 102220.</title>
        <authorList>
            <person name="Hosoyama A."/>
            <person name="Uohara A."/>
            <person name="Ohji S."/>
            <person name="Ichikawa N."/>
        </authorList>
    </citation>
    <scope>NUCLEOTIDE SEQUENCE [LARGE SCALE GENOMIC DNA]</scope>
    <source>
        <strain evidence="1 2">NBRC 102220</strain>
    </source>
</reference>
<dbReference type="Proteomes" id="UP000321275">
    <property type="component" value="Unassembled WGS sequence"/>
</dbReference>
<evidence type="ECO:0000313" key="1">
    <source>
        <dbReference type="EMBL" id="GEK49179.1"/>
    </source>
</evidence>
<evidence type="ECO:0000313" key="2">
    <source>
        <dbReference type="Proteomes" id="UP000321275"/>
    </source>
</evidence>
<sequence length="50" mass="6088">MQTLLPKTLREQEREIDDAIAAKSRRIELDHWLDEKRLDQKLREVWELDG</sequence>
<organism evidence="1 2">
    <name type="scientific">Bisbaumannia pacifica</name>
    <dbReference type="NCBI Taxonomy" id="77098"/>
    <lineage>
        <taxon>Bacteria</taxon>
        <taxon>Pseudomonadati</taxon>
        <taxon>Pseudomonadota</taxon>
        <taxon>Gammaproteobacteria</taxon>
        <taxon>Oceanospirillales</taxon>
        <taxon>Halomonadaceae</taxon>
        <taxon>Bisbaumannia</taxon>
    </lineage>
</organism>
<comment type="caution">
    <text evidence="1">The sequence shown here is derived from an EMBL/GenBank/DDBJ whole genome shotgun (WGS) entry which is preliminary data.</text>
</comment>
<dbReference type="RefSeq" id="WP_186810023.1">
    <property type="nucleotide sequence ID" value="NZ_BJUK01000077.1"/>
</dbReference>
<accession>A0A510XCK4</accession>